<name>A0A8H4J7F3_9PEZI</name>
<evidence type="ECO:0000256" key="5">
    <source>
        <dbReference type="ARBA" id="ARBA00023295"/>
    </source>
</evidence>
<feature type="domain" description="Beta galactosidase small chain/" evidence="7">
    <location>
        <begin position="739"/>
        <end position="1029"/>
    </location>
</feature>
<dbReference type="SUPFAM" id="SSF51445">
    <property type="entry name" value="(Trans)glycosidases"/>
    <property type="match status" value="1"/>
</dbReference>
<evidence type="ECO:0000256" key="2">
    <source>
        <dbReference type="ARBA" id="ARBA00007401"/>
    </source>
</evidence>
<dbReference type="GO" id="GO:0009341">
    <property type="term" value="C:beta-galactosidase complex"/>
    <property type="evidence" value="ECO:0007669"/>
    <property type="project" value="InterPro"/>
</dbReference>
<dbReference type="GO" id="GO:0005990">
    <property type="term" value="P:lactose catabolic process"/>
    <property type="evidence" value="ECO:0007669"/>
    <property type="project" value="TreeGrafter"/>
</dbReference>
<accession>A0A8H4J7F3</accession>
<organism evidence="8 9">
    <name type="scientific">Botryosphaeria dothidea</name>
    <dbReference type="NCBI Taxonomy" id="55169"/>
    <lineage>
        <taxon>Eukaryota</taxon>
        <taxon>Fungi</taxon>
        <taxon>Dikarya</taxon>
        <taxon>Ascomycota</taxon>
        <taxon>Pezizomycotina</taxon>
        <taxon>Dothideomycetes</taxon>
        <taxon>Dothideomycetes incertae sedis</taxon>
        <taxon>Botryosphaeriales</taxon>
        <taxon>Botryosphaeriaceae</taxon>
        <taxon>Botryosphaeria</taxon>
    </lineage>
</organism>
<dbReference type="InterPro" id="IPR036156">
    <property type="entry name" value="Beta-gal/glucu_dom_sf"/>
</dbReference>
<dbReference type="Pfam" id="PF02836">
    <property type="entry name" value="Glyco_hydro_2_C"/>
    <property type="match status" value="1"/>
</dbReference>
<dbReference type="SUPFAM" id="SSF49303">
    <property type="entry name" value="beta-Galactosidase/glucuronidase domain"/>
    <property type="match status" value="2"/>
</dbReference>
<dbReference type="Gene3D" id="2.60.40.10">
    <property type="entry name" value="Immunoglobulins"/>
    <property type="match status" value="2"/>
</dbReference>
<keyword evidence="4 8" id="KW-0378">Hydrolase</keyword>
<evidence type="ECO:0000313" key="9">
    <source>
        <dbReference type="Proteomes" id="UP000572817"/>
    </source>
</evidence>
<dbReference type="Pfam" id="PF02837">
    <property type="entry name" value="Glyco_hydro_2_N"/>
    <property type="match status" value="1"/>
</dbReference>
<dbReference type="InterPro" id="IPR011013">
    <property type="entry name" value="Gal_mutarotase_sf_dom"/>
</dbReference>
<dbReference type="PRINTS" id="PR00132">
    <property type="entry name" value="GLHYDRLASE2"/>
</dbReference>
<evidence type="ECO:0000259" key="7">
    <source>
        <dbReference type="SMART" id="SM01038"/>
    </source>
</evidence>
<dbReference type="PANTHER" id="PTHR46323">
    <property type="entry name" value="BETA-GALACTOSIDASE"/>
    <property type="match status" value="1"/>
</dbReference>
<proteinExistence type="inferred from homology"/>
<protein>
    <recommendedName>
        <fullName evidence="3">beta-galactosidase</fullName>
        <ecNumber evidence="3">3.2.1.23</ecNumber>
    </recommendedName>
    <alternativeName>
        <fullName evidence="6">Lactase</fullName>
    </alternativeName>
</protein>
<evidence type="ECO:0000256" key="1">
    <source>
        <dbReference type="ARBA" id="ARBA00001412"/>
    </source>
</evidence>
<dbReference type="SUPFAM" id="SSF49785">
    <property type="entry name" value="Galactose-binding domain-like"/>
    <property type="match status" value="1"/>
</dbReference>
<comment type="caution">
    <text evidence="8">The sequence shown here is derived from an EMBL/GenBank/DDBJ whole genome shotgun (WGS) entry which is preliminary data.</text>
</comment>
<dbReference type="GO" id="GO:0004565">
    <property type="term" value="F:beta-galactosidase activity"/>
    <property type="evidence" value="ECO:0007669"/>
    <property type="project" value="UniProtKB-EC"/>
</dbReference>
<dbReference type="InterPro" id="IPR014718">
    <property type="entry name" value="GH-type_carb-bd"/>
</dbReference>
<dbReference type="GO" id="GO:0030246">
    <property type="term" value="F:carbohydrate binding"/>
    <property type="evidence" value="ECO:0007669"/>
    <property type="project" value="InterPro"/>
</dbReference>
<dbReference type="InterPro" id="IPR008979">
    <property type="entry name" value="Galactose-bd-like_sf"/>
</dbReference>
<dbReference type="SMART" id="SM01038">
    <property type="entry name" value="Bgal_small_N"/>
    <property type="match status" value="1"/>
</dbReference>
<evidence type="ECO:0000313" key="8">
    <source>
        <dbReference type="EMBL" id="KAF4313403.1"/>
    </source>
</evidence>
<dbReference type="EC" id="3.2.1.23" evidence="3"/>
<dbReference type="AlphaFoldDB" id="A0A8H4J7F3"/>
<dbReference type="InterPro" id="IPR006104">
    <property type="entry name" value="Glyco_hydro_2_N"/>
</dbReference>
<evidence type="ECO:0000256" key="4">
    <source>
        <dbReference type="ARBA" id="ARBA00022801"/>
    </source>
</evidence>
<dbReference type="SUPFAM" id="SSF74650">
    <property type="entry name" value="Galactose mutarotase-like"/>
    <property type="match status" value="1"/>
</dbReference>
<comment type="similarity">
    <text evidence="2">Belongs to the glycosyl hydrolase 2 family.</text>
</comment>
<evidence type="ECO:0000256" key="6">
    <source>
        <dbReference type="ARBA" id="ARBA00032230"/>
    </source>
</evidence>
<dbReference type="Gene3D" id="2.60.120.260">
    <property type="entry name" value="Galactose-binding domain-like"/>
    <property type="match status" value="1"/>
</dbReference>
<dbReference type="InterPro" id="IPR050347">
    <property type="entry name" value="Bact_Beta-galactosidase"/>
</dbReference>
<dbReference type="PANTHER" id="PTHR46323:SF2">
    <property type="entry name" value="BETA-GALACTOSIDASE"/>
    <property type="match status" value="1"/>
</dbReference>
<dbReference type="Pfam" id="PF00703">
    <property type="entry name" value="Glyco_hydro_2"/>
    <property type="match status" value="1"/>
</dbReference>
<dbReference type="InterPro" id="IPR013783">
    <property type="entry name" value="Ig-like_fold"/>
</dbReference>
<keyword evidence="5" id="KW-0326">Glycosidase</keyword>
<dbReference type="Pfam" id="PF16353">
    <property type="entry name" value="LacZ_4"/>
    <property type="match status" value="1"/>
</dbReference>
<keyword evidence="9" id="KW-1185">Reference proteome</keyword>
<dbReference type="EMBL" id="WWBZ02000001">
    <property type="protein sequence ID" value="KAF4313403.1"/>
    <property type="molecule type" value="Genomic_DNA"/>
</dbReference>
<gene>
    <name evidence="8" type="ORF">GTA08_BOTSDO00012</name>
</gene>
<dbReference type="InterPro" id="IPR006103">
    <property type="entry name" value="Glyco_hydro_2_cat"/>
</dbReference>
<dbReference type="Gene3D" id="2.70.98.10">
    <property type="match status" value="1"/>
</dbReference>
<dbReference type="Pfam" id="PF02929">
    <property type="entry name" value="Bgal_small_N"/>
    <property type="match status" value="1"/>
</dbReference>
<reference evidence="8" key="1">
    <citation type="submission" date="2020-04" db="EMBL/GenBank/DDBJ databases">
        <title>Genome Assembly and Annotation of Botryosphaeria dothidea sdau 11-99, a Latent Pathogen of Apple Fruit Ring Rot in China.</title>
        <authorList>
            <person name="Yu C."/>
            <person name="Diao Y."/>
            <person name="Lu Q."/>
            <person name="Zhao J."/>
            <person name="Cui S."/>
            <person name="Peng C."/>
            <person name="He B."/>
            <person name="Liu H."/>
        </authorList>
    </citation>
    <scope>NUCLEOTIDE SEQUENCE [LARGE SCALE GENOMIC DNA]</scope>
    <source>
        <strain evidence="8">Sdau11-99</strain>
    </source>
</reference>
<dbReference type="InterPro" id="IPR006101">
    <property type="entry name" value="Glyco_hydro_2"/>
</dbReference>
<dbReference type="OrthoDB" id="408320at2759"/>
<dbReference type="InterPro" id="IPR004199">
    <property type="entry name" value="B-gal_small/dom_5"/>
</dbReference>
<comment type="catalytic activity">
    <reaction evidence="1">
        <text>Hydrolysis of terminal non-reducing beta-D-galactose residues in beta-D-galactosides.</text>
        <dbReference type="EC" id="3.2.1.23"/>
    </reaction>
</comment>
<evidence type="ECO:0000256" key="3">
    <source>
        <dbReference type="ARBA" id="ARBA00012756"/>
    </source>
</evidence>
<dbReference type="Proteomes" id="UP000572817">
    <property type="component" value="Unassembled WGS sequence"/>
</dbReference>
<dbReference type="Gene3D" id="3.20.20.80">
    <property type="entry name" value="Glycosidases"/>
    <property type="match status" value="2"/>
</dbReference>
<dbReference type="InterPro" id="IPR032312">
    <property type="entry name" value="LacZ_4"/>
</dbReference>
<sequence>MSSHGESFSTPPDWSNLEVLHRNTLTPRAAFFNYSTPSNALSYDPGRSVYTKSLNGQWKFNYSTSPYHAPEGFEQPEFDASKWAEIPVPSMWQMEGYGKPQYTNLPYPFPVEPPNVPLDNNPTGSYLRQLAVPKEFKDGQIRLRFEGVDSAFHVWINGHAVGYSQGARNPSEFDVTPFLDFSGENVLAVRVYQYSDGSYLEDQDQWWLSGIFRDVNLLFFPNSRINDFFVRTILDDQYQNAVLQLDLTVEGTGDIQIQLFESDKATKALERSANSSSSGTLQLVFPIRSPHKWTAENPYLYHLVLQFGSQTIAQRVGFRKTEIKEGIFMVNGKRVVFRGVNRHEHHPTKGRSVGPELLRHDLLLMKTHNVNAIRTCHQPNDTRLYELADELGFWIMDEADLETHGFACVEEAALSPEERKKSYEERKLITYEAASKWTSDNPQWKNAYVDRMQQMVARDKNHLMDVAMYDWAKAYDPARTIHYEGDTHAETVDLFSLMYPLLDTLREFAEKWEGNKPLVLCEFAHAMGNGPGALKEYLELFYEHPCLQGGWVWEWANHGLENTTADGEKNYAYGGDFGDEPNDGTFVMDGLVWSDHSIAPGLVEYKKAIEPVQLIATNISDGHVTVINRYDFSSLNHLECHLSVVGDLFKREIGNIAIPDIRAGEQGTVLLPEISLPDIPDGSYGQMSWRLKQSTTWADAGHEIAANQFLIKPHPENENWKTSKAESIEVSQPSPACLAIAGPSSEWRFDIITGLLTSWTKGSKELLRTSPTLTFHRVPTDNDISVAAEWSEKLLHLARPHCRSVKWVQDETANTVTVETEHRIAPPVLEWAVTAKMTYVFHATENGGDTVRISISTRASGKNMPSTFGRVGLEFAISPIFEQVQWFGRGPGESYRDKKESQKQGTWELPIERLWTEYEIPQEGGNRTDVQWVQFSGPMPEVEAPLVLNARFVGLPHGGNFSASHFASEDVTKAAHPYELHKMRKEEIMVRLDMEHQGLGTESCGPPALHKYSLNVGEGTEWNWSLVLQ</sequence>
<dbReference type="InterPro" id="IPR017853">
    <property type="entry name" value="GH"/>
</dbReference>
<dbReference type="InterPro" id="IPR006102">
    <property type="entry name" value="Ig-like_GH2"/>
</dbReference>